<comment type="caution">
    <text evidence="2">The sequence shown here is derived from an EMBL/GenBank/DDBJ whole genome shotgun (WGS) entry which is preliminary data.</text>
</comment>
<keyword evidence="1" id="KW-1133">Transmembrane helix</keyword>
<dbReference type="AlphaFoldDB" id="A0AA37M978"/>
<sequence length="49" mass="5355">MSGHESSNWYDYETEEPSNGSVFGMRAMIVLGVGAVVPFTYFVITHLGA</sequence>
<organism evidence="2 3">
    <name type="scientific">Methylobacterium frigidaeris</name>
    <dbReference type="NCBI Taxonomy" id="2038277"/>
    <lineage>
        <taxon>Bacteria</taxon>
        <taxon>Pseudomonadati</taxon>
        <taxon>Pseudomonadota</taxon>
        <taxon>Alphaproteobacteria</taxon>
        <taxon>Hyphomicrobiales</taxon>
        <taxon>Methylobacteriaceae</taxon>
        <taxon>Methylobacterium</taxon>
    </lineage>
</organism>
<reference evidence="2" key="1">
    <citation type="journal article" date="2016" name="Front. Microbiol.">
        <title>Genome Sequence of the Piezophilic, Mesophilic Sulfate-Reducing Bacterium Desulfovibrio indicus J2T.</title>
        <authorList>
            <person name="Cao J."/>
            <person name="Maignien L."/>
            <person name="Shao Z."/>
            <person name="Alain K."/>
            <person name="Jebbar M."/>
        </authorList>
    </citation>
    <scope>NUCLEOTIDE SEQUENCE</scope>
    <source>
        <strain evidence="2">JCM 32048</strain>
    </source>
</reference>
<proteinExistence type="predicted"/>
<protein>
    <submittedName>
        <fullName evidence="2">Uncharacterized protein</fullName>
    </submittedName>
</protein>
<keyword evidence="3" id="KW-1185">Reference proteome</keyword>
<keyword evidence="1" id="KW-0812">Transmembrane</keyword>
<evidence type="ECO:0000313" key="2">
    <source>
        <dbReference type="EMBL" id="GJD67001.1"/>
    </source>
</evidence>
<reference evidence="2" key="2">
    <citation type="submission" date="2021-08" db="EMBL/GenBank/DDBJ databases">
        <authorList>
            <person name="Tani A."/>
            <person name="Ola A."/>
            <person name="Ogura Y."/>
            <person name="Katsura K."/>
            <person name="Hayashi T."/>
        </authorList>
    </citation>
    <scope>NUCLEOTIDE SEQUENCE</scope>
    <source>
        <strain evidence="2">JCM 32048</strain>
    </source>
</reference>
<name>A0AA37M978_9HYPH</name>
<dbReference type="Proteomes" id="UP001055286">
    <property type="component" value="Unassembled WGS sequence"/>
</dbReference>
<evidence type="ECO:0000313" key="3">
    <source>
        <dbReference type="Proteomes" id="UP001055286"/>
    </source>
</evidence>
<evidence type="ECO:0000256" key="1">
    <source>
        <dbReference type="SAM" id="Phobius"/>
    </source>
</evidence>
<keyword evidence="1" id="KW-0472">Membrane</keyword>
<feature type="transmembrane region" description="Helical" evidence="1">
    <location>
        <begin position="23"/>
        <end position="44"/>
    </location>
</feature>
<gene>
    <name evidence="2" type="ORF">MPEAHAMD_7200</name>
</gene>
<dbReference type="EMBL" id="BPQJ01000103">
    <property type="protein sequence ID" value="GJD67001.1"/>
    <property type="molecule type" value="Genomic_DNA"/>
</dbReference>
<accession>A0AA37M978</accession>